<dbReference type="InterPro" id="IPR014729">
    <property type="entry name" value="Rossmann-like_a/b/a_fold"/>
</dbReference>
<dbReference type="Gene3D" id="3.40.50.620">
    <property type="entry name" value="HUPs"/>
    <property type="match status" value="1"/>
</dbReference>
<protein>
    <submittedName>
        <fullName evidence="3">Nucleotide-binding universal stress UspA family protein</fullName>
    </submittedName>
</protein>
<gene>
    <name evidence="3" type="ORF">JOC58_003961</name>
</gene>
<dbReference type="PANTHER" id="PTHR46268">
    <property type="entry name" value="STRESS RESPONSE PROTEIN NHAX"/>
    <property type="match status" value="1"/>
</dbReference>
<dbReference type="CDD" id="cd00293">
    <property type="entry name" value="USP-like"/>
    <property type="match status" value="1"/>
</dbReference>
<dbReference type="InterPro" id="IPR006016">
    <property type="entry name" value="UspA"/>
</dbReference>
<evidence type="ECO:0000259" key="2">
    <source>
        <dbReference type="Pfam" id="PF00582"/>
    </source>
</evidence>
<dbReference type="InterPro" id="IPR006015">
    <property type="entry name" value="Universal_stress_UspA"/>
</dbReference>
<proteinExistence type="inferred from homology"/>
<dbReference type="EMBL" id="JAVDQH010000021">
    <property type="protein sequence ID" value="MDR6246042.1"/>
    <property type="molecule type" value="Genomic_DNA"/>
</dbReference>
<dbReference type="RefSeq" id="WP_188775672.1">
    <property type="nucleotide sequence ID" value="NZ_BMMB01000005.1"/>
</dbReference>
<sequence length="139" mass="15345">MYKHILIAADGSDNSVRAATEAVKLAHMSTDTFVEVLLVIDPDRIRDEVLHSPNHEEIEFYRQERLQPVLDVLSGAELQPKLTTVKGEPGPTIVKYADANNVDLIVIGTRGLNALQEFVLGSVSHKVVKRAHCPVLIVK</sequence>
<feature type="domain" description="UspA" evidence="2">
    <location>
        <begin position="1"/>
        <end position="139"/>
    </location>
</feature>
<dbReference type="PRINTS" id="PR01438">
    <property type="entry name" value="UNVRSLSTRESS"/>
</dbReference>
<name>A0ABU1J638_9BACL</name>
<dbReference type="PANTHER" id="PTHR46268:SF6">
    <property type="entry name" value="UNIVERSAL STRESS PROTEIN UP12"/>
    <property type="match status" value="1"/>
</dbReference>
<dbReference type="Proteomes" id="UP001185028">
    <property type="component" value="Unassembled WGS sequence"/>
</dbReference>
<evidence type="ECO:0000256" key="1">
    <source>
        <dbReference type="ARBA" id="ARBA00008791"/>
    </source>
</evidence>
<comment type="similarity">
    <text evidence="1">Belongs to the universal stress protein A family.</text>
</comment>
<evidence type="ECO:0000313" key="3">
    <source>
        <dbReference type="EMBL" id="MDR6246042.1"/>
    </source>
</evidence>
<evidence type="ECO:0000313" key="4">
    <source>
        <dbReference type="Proteomes" id="UP001185028"/>
    </source>
</evidence>
<dbReference type="Pfam" id="PF00582">
    <property type="entry name" value="Usp"/>
    <property type="match status" value="1"/>
</dbReference>
<dbReference type="SUPFAM" id="SSF52402">
    <property type="entry name" value="Adenine nucleotide alpha hydrolases-like"/>
    <property type="match status" value="1"/>
</dbReference>
<accession>A0ABU1J638</accession>
<keyword evidence="4" id="KW-1185">Reference proteome</keyword>
<organism evidence="3 4">
    <name type="scientific">Paenibacillus hunanensis</name>
    <dbReference type="NCBI Taxonomy" id="539262"/>
    <lineage>
        <taxon>Bacteria</taxon>
        <taxon>Bacillati</taxon>
        <taxon>Bacillota</taxon>
        <taxon>Bacilli</taxon>
        <taxon>Bacillales</taxon>
        <taxon>Paenibacillaceae</taxon>
        <taxon>Paenibacillus</taxon>
    </lineage>
</organism>
<reference evidence="3 4" key="1">
    <citation type="submission" date="2023-07" db="EMBL/GenBank/DDBJ databases">
        <title>Genomic Encyclopedia of Type Strains, Phase IV (KMG-IV): sequencing the most valuable type-strain genomes for metagenomic binning, comparative biology and taxonomic classification.</title>
        <authorList>
            <person name="Goeker M."/>
        </authorList>
    </citation>
    <scope>NUCLEOTIDE SEQUENCE [LARGE SCALE GENOMIC DNA]</scope>
    <source>
        <strain evidence="3 4">DSM 22170</strain>
    </source>
</reference>
<comment type="caution">
    <text evidence="3">The sequence shown here is derived from an EMBL/GenBank/DDBJ whole genome shotgun (WGS) entry which is preliminary data.</text>
</comment>